<organism evidence="1 2">
    <name type="scientific">Dentiscutata heterogama</name>
    <dbReference type="NCBI Taxonomy" id="1316150"/>
    <lineage>
        <taxon>Eukaryota</taxon>
        <taxon>Fungi</taxon>
        <taxon>Fungi incertae sedis</taxon>
        <taxon>Mucoromycota</taxon>
        <taxon>Glomeromycotina</taxon>
        <taxon>Glomeromycetes</taxon>
        <taxon>Diversisporales</taxon>
        <taxon>Gigasporaceae</taxon>
        <taxon>Dentiscutata</taxon>
    </lineage>
</organism>
<evidence type="ECO:0000313" key="1">
    <source>
        <dbReference type="EMBL" id="CAG8536412.1"/>
    </source>
</evidence>
<reference evidence="1" key="1">
    <citation type="submission" date="2021-06" db="EMBL/GenBank/DDBJ databases">
        <authorList>
            <person name="Kallberg Y."/>
            <person name="Tangrot J."/>
            <person name="Rosling A."/>
        </authorList>
    </citation>
    <scope>NUCLEOTIDE SEQUENCE</scope>
    <source>
        <strain evidence="1">IL203A</strain>
    </source>
</reference>
<dbReference type="EMBL" id="CAJVPU010004665">
    <property type="protein sequence ID" value="CAG8536412.1"/>
    <property type="molecule type" value="Genomic_DNA"/>
</dbReference>
<evidence type="ECO:0000313" key="2">
    <source>
        <dbReference type="Proteomes" id="UP000789702"/>
    </source>
</evidence>
<proteinExistence type="predicted"/>
<sequence length="133" mass="15210">MIITHAIKRYVKFGHDINSGEDIEKVIKDIAGTNVAHLEPNRSQRNNDPALGTIAGIRNWHEWSWPDNETEAGYIYARSLPGINSWKKFTPESIQKIIKKRVIKKPEPTITSHSHLSKSWTMPMPEIQGDKNL</sequence>
<dbReference type="Proteomes" id="UP000789702">
    <property type="component" value="Unassembled WGS sequence"/>
</dbReference>
<gene>
    <name evidence="1" type="ORF">DHETER_LOCUS4603</name>
</gene>
<comment type="caution">
    <text evidence="1">The sequence shown here is derived from an EMBL/GenBank/DDBJ whole genome shotgun (WGS) entry which is preliminary data.</text>
</comment>
<keyword evidence="2" id="KW-1185">Reference proteome</keyword>
<protein>
    <submittedName>
        <fullName evidence="1">12247_t:CDS:1</fullName>
    </submittedName>
</protein>
<accession>A0ACA9LP54</accession>
<name>A0ACA9LP54_9GLOM</name>